<keyword evidence="3" id="KW-1185">Reference proteome</keyword>
<feature type="region of interest" description="Disordered" evidence="1">
    <location>
        <begin position="126"/>
        <end position="195"/>
    </location>
</feature>
<organism evidence="2 3">
    <name type="scientific">Panicum miliaceum</name>
    <name type="common">Proso millet</name>
    <name type="synonym">Broomcorn millet</name>
    <dbReference type="NCBI Taxonomy" id="4540"/>
    <lineage>
        <taxon>Eukaryota</taxon>
        <taxon>Viridiplantae</taxon>
        <taxon>Streptophyta</taxon>
        <taxon>Embryophyta</taxon>
        <taxon>Tracheophyta</taxon>
        <taxon>Spermatophyta</taxon>
        <taxon>Magnoliopsida</taxon>
        <taxon>Liliopsida</taxon>
        <taxon>Poales</taxon>
        <taxon>Poaceae</taxon>
        <taxon>PACMAD clade</taxon>
        <taxon>Panicoideae</taxon>
        <taxon>Panicodae</taxon>
        <taxon>Paniceae</taxon>
        <taxon>Panicinae</taxon>
        <taxon>Panicum</taxon>
        <taxon>Panicum sect. Panicum</taxon>
    </lineage>
</organism>
<protein>
    <recommendedName>
        <fullName evidence="4">DUF4283 domain-containing protein</fullName>
    </recommendedName>
</protein>
<evidence type="ECO:0000256" key="1">
    <source>
        <dbReference type="SAM" id="MobiDB-lite"/>
    </source>
</evidence>
<feature type="compositionally biased region" description="Basic and acidic residues" evidence="1">
    <location>
        <begin position="222"/>
        <end position="233"/>
    </location>
</feature>
<dbReference type="EMBL" id="PQIB02000001">
    <property type="protein sequence ID" value="RLN42650.1"/>
    <property type="molecule type" value="Genomic_DNA"/>
</dbReference>
<name>A0A3L6TR04_PANMI</name>
<evidence type="ECO:0000313" key="3">
    <source>
        <dbReference type="Proteomes" id="UP000275267"/>
    </source>
</evidence>
<feature type="compositionally biased region" description="Acidic residues" evidence="1">
    <location>
        <begin position="237"/>
        <end position="246"/>
    </location>
</feature>
<dbReference type="AlphaFoldDB" id="A0A3L6TR04"/>
<feature type="region of interest" description="Disordered" evidence="1">
    <location>
        <begin position="222"/>
        <end position="246"/>
    </location>
</feature>
<proteinExistence type="predicted"/>
<dbReference type="PANTHER" id="PTHR33170:SF51">
    <property type="entry name" value="CCHC-TYPE DOMAIN-CONTAINING PROTEIN"/>
    <property type="match status" value="1"/>
</dbReference>
<dbReference type="Proteomes" id="UP000275267">
    <property type="component" value="Unassembled WGS sequence"/>
</dbReference>
<dbReference type="OrthoDB" id="721462at2759"/>
<sequence length="246" mass="27688">MAADNEYMITFPSVDLREQLARFKGFDFVTSAVKAKVLATDMSAEADDNLELVWVRSFNFPSRAKVIKVVMKIAHIVGDPQEVGLNNLKMPGPVRIKIACGDARAIRGETLIFFSGESYRIRWEVEQDEKTRSKPNTTSKFDKQKDKEDEDEERDENRDFVDNQAPDFARYNVDNSSGQARKFTSKDAGGSVKKHAAGAENINQTIMTNSLPRMGMKESDLEIPQDTEKDTNKIGEQLEEGEVIVT</sequence>
<gene>
    <name evidence="2" type="ORF">C2845_PM01G40760</name>
</gene>
<evidence type="ECO:0000313" key="2">
    <source>
        <dbReference type="EMBL" id="RLN42650.1"/>
    </source>
</evidence>
<accession>A0A3L6TR04</accession>
<dbReference type="PANTHER" id="PTHR33170">
    <property type="entry name" value="DUF4283 DOMAIN-CONTAINING PROTEIN-RELATED"/>
    <property type="match status" value="1"/>
</dbReference>
<dbReference type="STRING" id="4540.A0A3L6TR04"/>
<reference evidence="3" key="1">
    <citation type="journal article" date="2019" name="Nat. Commun.">
        <title>The genome of broomcorn millet.</title>
        <authorList>
            <person name="Zou C."/>
            <person name="Miki D."/>
            <person name="Li D."/>
            <person name="Tang Q."/>
            <person name="Xiao L."/>
            <person name="Rajput S."/>
            <person name="Deng P."/>
            <person name="Jia W."/>
            <person name="Huang R."/>
            <person name="Zhang M."/>
            <person name="Sun Y."/>
            <person name="Hu J."/>
            <person name="Fu X."/>
            <person name="Schnable P.S."/>
            <person name="Li F."/>
            <person name="Zhang H."/>
            <person name="Feng B."/>
            <person name="Zhu X."/>
            <person name="Liu R."/>
            <person name="Schnable J.C."/>
            <person name="Zhu J.-K."/>
            <person name="Zhang H."/>
        </authorList>
    </citation>
    <scope>NUCLEOTIDE SEQUENCE [LARGE SCALE GENOMIC DNA]</scope>
</reference>
<evidence type="ECO:0008006" key="4">
    <source>
        <dbReference type="Google" id="ProtNLM"/>
    </source>
</evidence>
<comment type="caution">
    <text evidence="2">The sequence shown here is derived from an EMBL/GenBank/DDBJ whole genome shotgun (WGS) entry which is preliminary data.</text>
</comment>